<keyword evidence="4" id="KW-0378">Hydrolase</keyword>
<feature type="chain" id="PRO_5038472559" evidence="1">
    <location>
        <begin position="18"/>
        <end position="427"/>
    </location>
</feature>
<evidence type="ECO:0000256" key="1">
    <source>
        <dbReference type="SAM" id="SignalP"/>
    </source>
</evidence>
<dbReference type="Pfam" id="PF19087">
    <property type="entry name" value="DUF5776"/>
    <property type="match status" value="1"/>
</dbReference>
<sequence>MRKVLFLLLLPALLTNAIVDSTENDVELTEEEKYEITQTPYGSYFTAIPQNPNVYKETMTFETEDLEKVAGSVKPNLPLAIKELTVNQAGVPLFRLANGQYLPADKQVVYEDLVLSMVDTKQTTLWLQPGFTVYEQARINGVKEVKTDLEAYRPVLVSKFAETPSGTYAYVANKGWISQEFLSETDNRMDKVQEILSKHHNQEQYSIYVKQLETGKTAGIHPDKQMYSASVMKLPLLYYTQEKLNQGEYQLATPLKYIEAVNDYKGAYDTAGSGSISKTADNQEYSIEDLINRIAKESDNAATNILGYYVTNQSEKSYREKINQISGNVWDVEEREASSKMAGNMMEAIYHQNGRIIDILSQTNFDDQRISKDIPVKVSHKIGDADDFRHDVAIVYADSPFILAIFTEHSDYETITKIANDVYGVLK</sequence>
<gene>
    <name evidence="4" type="ORF">GCM10011510_01510</name>
</gene>
<dbReference type="PANTHER" id="PTHR35333">
    <property type="entry name" value="BETA-LACTAMASE"/>
    <property type="match status" value="1"/>
</dbReference>
<reference evidence="4" key="2">
    <citation type="submission" date="2020-09" db="EMBL/GenBank/DDBJ databases">
        <authorList>
            <person name="Sun Q."/>
            <person name="Zhou Y."/>
        </authorList>
    </citation>
    <scope>NUCLEOTIDE SEQUENCE</scope>
    <source>
        <strain evidence="4">CGMCC 1.15533</strain>
    </source>
</reference>
<evidence type="ECO:0000259" key="3">
    <source>
        <dbReference type="Pfam" id="PF19087"/>
    </source>
</evidence>
<organism evidence="4 5">
    <name type="scientific">Streptococcus himalayensis</name>
    <dbReference type="NCBI Taxonomy" id="1888195"/>
    <lineage>
        <taxon>Bacteria</taxon>
        <taxon>Bacillati</taxon>
        <taxon>Bacillota</taxon>
        <taxon>Bacilli</taxon>
        <taxon>Lactobacillales</taxon>
        <taxon>Streptococcaceae</taxon>
        <taxon>Streptococcus</taxon>
    </lineage>
</organism>
<dbReference type="Proteomes" id="UP000660801">
    <property type="component" value="Unassembled WGS sequence"/>
</dbReference>
<keyword evidence="5" id="KW-1185">Reference proteome</keyword>
<feature type="domain" description="Beta-lactamase class A catalytic" evidence="2">
    <location>
        <begin position="206"/>
        <end position="407"/>
    </location>
</feature>
<dbReference type="OrthoDB" id="2240388at2"/>
<feature type="domain" description="DUF5776" evidence="3">
    <location>
        <begin position="44"/>
        <end position="109"/>
    </location>
</feature>
<dbReference type="RefSeq" id="WP_068990056.1">
    <property type="nucleotide sequence ID" value="NZ_BMJN01000001.1"/>
</dbReference>
<accession>A0A917ECQ9</accession>
<feature type="signal peptide" evidence="1">
    <location>
        <begin position="1"/>
        <end position="17"/>
    </location>
</feature>
<name>A0A917ECQ9_9STRE</name>
<dbReference type="GO" id="GO:0046677">
    <property type="term" value="P:response to antibiotic"/>
    <property type="evidence" value="ECO:0007669"/>
    <property type="project" value="InterPro"/>
</dbReference>
<dbReference type="InterPro" id="IPR000871">
    <property type="entry name" value="Beta-lactam_class-A"/>
</dbReference>
<keyword evidence="1" id="KW-0732">Signal</keyword>
<evidence type="ECO:0000259" key="2">
    <source>
        <dbReference type="Pfam" id="PF13354"/>
    </source>
</evidence>
<proteinExistence type="predicted"/>
<dbReference type="InterPro" id="IPR045155">
    <property type="entry name" value="Beta-lactam_cat"/>
</dbReference>
<evidence type="ECO:0000313" key="4">
    <source>
        <dbReference type="EMBL" id="GGE24096.1"/>
    </source>
</evidence>
<comment type="caution">
    <text evidence="4">The sequence shown here is derived from an EMBL/GenBank/DDBJ whole genome shotgun (WGS) entry which is preliminary data.</text>
</comment>
<dbReference type="InterPro" id="IPR044081">
    <property type="entry name" value="DUF5776"/>
</dbReference>
<dbReference type="SUPFAM" id="SSF56601">
    <property type="entry name" value="beta-lactamase/transpeptidase-like"/>
    <property type="match status" value="1"/>
</dbReference>
<dbReference type="AlphaFoldDB" id="A0A917ECQ9"/>
<dbReference type="GO" id="GO:0030655">
    <property type="term" value="P:beta-lactam antibiotic catabolic process"/>
    <property type="evidence" value="ECO:0007669"/>
    <property type="project" value="InterPro"/>
</dbReference>
<dbReference type="EMBL" id="BMJN01000001">
    <property type="protein sequence ID" value="GGE24096.1"/>
    <property type="molecule type" value="Genomic_DNA"/>
</dbReference>
<dbReference type="Pfam" id="PF13354">
    <property type="entry name" value="Beta-lactamase2"/>
    <property type="match status" value="1"/>
</dbReference>
<dbReference type="PANTHER" id="PTHR35333:SF3">
    <property type="entry name" value="BETA-LACTAMASE-TYPE TRANSPEPTIDASE FOLD CONTAINING PROTEIN"/>
    <property type="match status" value="1"/>
</dbReference>
<protein>
    <submittedName>
        <fullName evidence="4">Serine hydrolase</fullName>
    </submittedName>
</protein>
<dbReference type="GO" id="GO:0008800">
    <property type="term" value="F:beta-lactamase activity"/>
    <property type="evidence" value="ECO:0007669"/>
    <property type="project" value="InterPro"/>
</dbReference>
<dbReference type="Gene3D" id="3.40.710.10">
    <property type="entry name" value="DD-peptidase/beta-lactamase superfamily"/>
    <property type="match status" value="1"/>
</dbReference>
<dbReference type="InterPro" id="IPR012338">
    <property type="entry name" value="Beta-lactam/transpept-like"/>
</dbReference>
<evidence type="ECO:0000313" key="5">
    <source>
        <dbReference type="Proteomes" id="UP000660801"/>
    </source>
</evidence>
<reference evidence="4" key="1">
    <citation type="journal article" date="2014" name="Int. J. Syst. Evol. Microbiol.">
        <title>Complete genome sequence of Corynebacterium casei LMG S-19264T (=DSM 44701T), isolated from a smear-ripened cheese.</title>
        <authorList>
            <consortium name="US DOE Joint Genome Institute (JGI-PGF)"/>
            <person name="Walter F."/>
            <person name="Albersmeier A."/>
            <person name="Kalinowski J."/>
            <person name="Ruckert C."/>
        </authorList>
    </citation>
    <scope>NUCLEOTIDE SEQUENCE</scope>
    <source>
        <strain evidence="4">CGMCC 1.15533</strain>
    </source>
</reference>